<feature type="domain" description="GmrSD restriction endonucleases N-terminal" evidence="3">
    <location>
        <begin position="60"/>
        <end position="204"/>
    </location>
</feature>
<keyword evidence="2" id="KW-1133">Transmembrane helix</keyword>
<dbReference type="PANTHER" id="PTHR39639">
    <property type="entry name" value="CHROMOSOME 16, WHOLE GENOME SHOTGUN SEQUENCE"/>
    <property type="match status" value="1"/>
</dbReference>
<dbReference type="OrthoDB" id="5419821at2759"/>
<feature type="region of interest" description="Disordered" evidence="1">
    <location>
        <begin position="378"/>
        <end position="412"/>
    </location>
</feature>
<reference evidence="4 5" key="1">
    <citation type="submission" date="2020-07" db="EMBL/GenBank/DDBJ databases">
        <title>Comparative genomics of pyrophilous fungi reveals a link between fire events and developmental genes.</title>
        <authorList>
            <consortium name="DOE Joint Genome Institute"/>
            <person name="Steindorff A.S."/>
            <person name="Carver A."/>
            <person name="Calhoun S."/>
            <person name="Stillman K."/>
            <person name="Liu H."/>
            <person name="Lipzen A."/>
            <person name="Pangilinan J."/>
            <person name="Labutti K."/>
            <person name="Bruns T.D."/>
            <person name="Grigoriev I.V."/>
        </authorList>
    </citation>
    <scope>NUCLEOTIDE SEQUENCE [LARGE SCALE GENOMIC DNA]</scope>
    <source>
        <strain evidence="4 5">CBS 144469</strain>
    </source>
</reference>
<feature type="transmembrane region" description="Helical" evidence="2">
    <location>
        <begin position="311"/>
        <end position="328"/>
    </location>
</feature>
<dbReference type="InterPro" id="IPR004919">
    <property type="entry name" value="GmrSD_N"/>
</dbReference>
<evidence type="ECO:0000313" key="4">
    <source>
        <dbReference type="EMBL" id="KAF6761992.1"/>
    </source>
</evidence>
<dbReference type="Proteomes" id="UP000521943">
    <property type="component" value="Unassembled WGS sequence"/>
</dbReference>
<evidence type="ECO:0000256" key="1">
    <source>
        <dbReference type="SAM" id="MobiDB-lite"/>
    </source>
</evidence>
<comment type="caution">
    <text evidence="4">The sequence shown here is derived from an EMBL/GenBank/DDBJ whole genome shotgun (WGS) entry which is preliminary data.</text>
</comment>
<gene>
    <name evidence="4" type="ORF">DFP72DRAFT_877693</name>
</gene>
<accession>A0A8H6ICS3</accession>
<keyword evidence="2" id="KW-0812">Transmembrane</keyword>
<evidence type="ECO:0000256" key="2">
    <source>
        <dbReference type="SAM" id="Phobius"/>
    </source>
</evidence>
<dbReference type="Pfam" id="PF03235">
    <property type="entry name" value="GmrSD_N"/>
    <property type="match status" value="1"/>
</dbReference>
<protein>
    <recommendedName>
        <fullName evidence="3">GmrSD restriction endonucleases N-terminal domain-containing protein</fullName>
    </recommendedName>
</protein>
<evidence type="ECO:0000313" key="5">
    <source>
        <dbReference type="Proteomes" id="UP000521943"/>
    </source>
</evidence>
<organism evidence="4 5">
    <name type="scientific">Ephemerocybe angulata</name>
    <dbReference type="NCBI Taxonomy" id="980116"/>
    <lineage>
        <taxon>Eukaryota</taxon>
        <taxon>Fungi</taxon>
        <taxon>Dikarya</taxon>
        <taxon>Basidiomycota</taxon>
        <taxon>Agaricomycotina</taxon>
        <taxon>Agaricomycetes</taxon>
        <taxon>Agaricomycetidae</taxon>
        <taxon>Agaricales</taxon>
        <taxon>Agaricineae</taxon>
        <taxon>Psathyrellaceae</taxon>
        <taxon>Ephemerocybe</taxon>
    </lineage>
</organism>
<keyword evidence="5" id="KW-1185">Reference proteome</keyword>
<feature type="compositionally biased region" description="Low complexity" evidence="1">
    <location>
        <begin position="384"/>
        <end position="393"/>
    </location>
</feature>
<sequence>MPLHPVPMKVSESDESEFELDELGFEDDDDDDDPNAFRVTGALSAPETRYYTTAELHEKIHNTEIDLSPPYQRDVVWGEVKQSSLIDSLWKNYHIPPIVFVSKREFDPDDREWYETLVCVDGKQRLTSIQRFLEGQIPHKINKTKWFFTCPDKAGANVKQIPQRWKNEFHSKKVNCVIYDGVDDDTEREMFRRVQHGMALTAAEKLLAVSSPMASYIGRLEKEHVLLEGGLGEILSWDVKRSKPFHNIMAVVYCCEGYPEERYSLTNISKWLETTREPSPSLDKAINKVFRELWEIAHYEHLNHPFRTIKAPVAPIEFIFIGVLLYIIRDRDLKTKAAAIKSLRTAVRATHTGNLRNNNVVAKVMWQYMRFFEKNPLGNPLETPSRSQAQSASRKSRPSKKRKVDDDDSDYR</sequence>
<dbReference type="PANTHER" id="PTHR39639:SF1">
    <property type="entry name" value="DUF262 DOMAIN-CONTAINING PROTEIN"/>
    <property type="match status" value="1"/>
</dbReference>
<evidence type="ECO:0000259" key="3">
    <source>
        <dbReference type="Pfam" id="PF03235"/>
    </source>
</evidence>
<keyword evidence="2" id="KW-0472">Membrane</keyword>
<dbReference type="AlphaFoldDB" id="A0A8H6ICS3"/>
<dbReference type="EMBL" id="JACGCI010000008">
    <property type="protein sequence ID" value="KAF6761992.1"/>
    <property type="molecule type" value="Genomic_DNA"/>
</dbReference>
<name>A0A8H6ICS3_9AGAR</name>
<proteinExistence type="predicted"/>